<name>L9ZN45_9EURY</name>
<feature type="transmembrane region" description="Helical" evidence="8">
    <location>
        <begin position="28"/>
        <end position="58"/>
    </location>
</feature>
<evidence type="ECO:0000256" key="3">
    <source>
        <dbReference type="ARBA" id="ARBA00022475"/>
    </source>
</evidence>
<evidence type="ECO:0000256" key="4">
    <source>
        <dbReference type="ARBA" id="ARBA00022692"/>
    </source>
</evidence>
<dbReference type="EMBL" id="AOIL01000052">
    <property type="protein sequence ID" value="ELY87945.1"/>
    <property type="molecule type" value="Genomic_DNA"/>
</dbReference>
<comment type="similarity">
    <text evidence="7">Belongs to the binding-protein-dependent transport system permease family. OppBC subfamily.</text>
</comment>
<dbReference type="PANTHER" id="PTHR43386">
    <property type="entry name" value="OLIGOPEPTIDE TRANSPORT SYSTEM PERMEASE PROTEIN APPC"/>
    <property type="match status" value="1"/>
</dbReference>
<organism evidence="10 11">
    <name type="scientific">Natrialba taiwanensis DSM 12281</name>
    <dbReference type="NCBI Taxonomy" id="1230458"/>
    <lineage>
        <taxon>Archaea</taxon>
        <taxon>Methanobacteriati</taxon>
        <taxon>Methanobacteriota</taxon>
        <taxon>Stenosarchaea group</taxon>
        <taxon>Halobacteria</taxon>
        <taxon>Halobacteriales</taxon>
        <taxon>Natrialbaceae</taxon>
        <taxon>Natrialba</taxon>
    </lineage>
</organism>
<gene>
    <name evidence="10" type="ORF">C484_16069</name>
</gene>
<dbReference type="PATRIC" id="fig|1230458.4.peg.3255"/>
<keyword evidence="11" id="KW-1185">Reference proteome</keyword>
<dbReference type="Pfam" id="PF00528">
    <property type="entry name" value="BPD_transp_1"/>
    <property type="match status" value="1"/>
</dbReference>
<comment type="subcellular location">
    <subcellularLocation>
        <location evidence="1 8">Cell membrane</location>
        <topology evidence="1 8">Multi-pass membrane protein</topology>
    </subcellularLocation>
</comment>
<dbReference type="PROSITE" id="PS50928">
    <property type="entry name" value="ABC_TM1"/>
    <property type="match status" value="1"/>
</dbReference>
<feature type="domain" description="ABC transmembrane type-1" evidence="9">
    <location>
        <begin position="97"/>
        <end position="286"/>
    </location>
</feature>
<dbReference type="NCBIfam" id="NF045474">
    <property type="entry name" value="Opp2C"/>
    <property type="match status" value="1"/>
</dbReference>
<sequence length="305" mass="32237">MSGVSGVLGSVGTTVRRRYRALRTSRKVAAFCANPLNVVGLALVVAIAVAAAVGPFIAPYDPTTQQLTNRLQHPSLAHPLGTDQLGRDVLSRLLHGARLSLSIAVAVTGIRLTLGTTIGLLAGYAGGWTDEFLMRLVDVQLAFPGLVLALVIAGILGPSLRNVMLALALVGWASYARLVRGTVLTTKERNFVRAARLLNVSRFRIATRHLLPTVAGPVVVLATLNMGTVILGTAGLSFIGLGAQPPTAEWGTMLSDGRHHLRSAWWIANVPGVAIMLTVLGFTLLGDGLRDVLDPKRDATIEKLS</sequence>
<comment type="caution">
    <text evidence="10">The sequence shown here is derived from an EMBL/GenBank/DDBJ whole genome shotgun (WGS) entry which is preliminary data.</text>
</comment>
<evidence type="ECO:0000256" key="5">
    <source>
        <dbReference type="ARBA" id="ARBA00022989"/>
    </source>
</evidence>
<feature type="transmembrane region" description="Helical" evidence="8">
    <location>
        <begin position="210"/>
        <end position="243"/>
    </location>
</feature>
<feature type="transmembrane region" description="Helical" evidence="8">
    <location>
        <begin position="136"/>
        <end position="156"/>
    </location>
</feature>
<protein>
    <submittedName>
        <fullName evidence="10">Binding-protein-dependent transport systems inner membrane component</fullName>
    </submittedName>
</protein>
<keyword evidence="6 8" id="KW-0472">Membrane</keyword>
<accession>L9ZN45</accession>
<keyword evidence="2 8" id="KW-0813">Transport</keyword>
<evidence type="ECO:0000259" key="9">
    <source>
        <dbReference type="PROSITE" id="PS50928"/>
    </source>
</evidence>
<evidence type="ECO:0000256" key="6">
    <source>
        <dbReference type="ARBA" id="ARBA00023136"/>
    </source>
</evidence>
<evidence type="ECO:0000256" key="1">
    <source>
        <dbReference type="ARBA" id="ARBA00004651"/>
    </source>
</evidence>
<dbReference type="SUPFAM" id="SSF161098">
    <property type="entry name" value="MetI-like"/>
    <property type="match status" value="1"/>
</dbReference>
<evidence type="ECO:0000256" key="8">
    <source>
        <dbReference type="RuleBase" id="RU363032"/>
    </source>
</evidence>
<dbReference type="InterPro" id="IPR025966">
    <property type="entry name" value="OppC_N"/>
</dbReference>
<feature type="transmembrane region" description="Helical" evidence="8">
    <location>
        <begin position="99"/>
        <end position="124"/>
    </location>
</feature>
<dbReference type="Gene3D" id="1.10.3720.10">
    <property type="entry name" value="MetI-like"/>
    <property type="match status" value="1"/>
</dbReference>
<reference evidence="10 11" key="1">
    <citation type="journal article" date="2014" name="PLoS Genet.">
        <title>Phylogenetically driven sequencing of extremely halophilic archaea reveals strategies for static and dynamic osmo-response.</title>
        <authorList>
            <person name="Becker E.A."/>
            <person name="Seitzer P.M."/>
            <person name="Tritt A."/>
            <person name="Larsen D."/>
            <person name="Krusor M."/>
            <person name="Yao A.I."/>
            <person name="Wu D."/>
            <person name="Madern D."/>
            <person name="Eisen J.A."/>
            <person name="Darling A.E."/>
            <person name="Facciotti M.T."/>
        </authorList>
    </citation>
    <scope>NUCLEOTIDE SEQUENCE [LARGE SCALE GENOMIC DNA]</scope>
    <source>
        <strain evidence="10 11">DSM 12281</strain>
    </source>
</reference>
<evidence type="ECO:0000313" key="11">
    <source>
        <dbReference type="Proteomes" id="UP000011648"/>
    </source>
</evidence>
<evidence type="ECO:0000256" key="2">
    <source>
        <dbReference type="ARBA" id="ARBA00022448"/>
    </source>
</evidence>
<dbReference type="GO" id="GO:0005886">
    <property type="term" value="C:plasma membrane"/>
    <property type="evidence" value="ECO:0007669"/>
    <property type="project" value="UniProtKB-SubCell"/>
</dbReference>
<dbReference type="Proteomes" id="UP000011648">
    <property type="component" value="Unassembled WGS sequence"/>
</dbReference>
<proteinExistence type="inferred from homology"/>
<feature type="transmembrane region" description="Helical" evidence="8">
    <location>
        <begin position="263"/>
        <end position="286"/>
    </location>
</feature>
<dbReference type="STRING" id="1230458.C484_16069"/>
<dbReference type="PANTHER" id="PTHR43386:SF1">
    <property type="entry name" value="D,D-DIPEPTIDE TRANSPORT SYSTEM PERMEASE PROTEIN DDPC-RELATED"/>
    <property type="match status" value="1"/>
</dbReference>
<evidence type="ECO:0000313" key="10">
    <source>
        <dbReference type="EMBL" id="ELY87945.1"/>
    </source>
</evidence>
<dbReference type="CDD" id="cd06261">
    <property type="entry name" value="TM_PBP2"/>
    <property type="match status" value="1"/>
</dbReference>
<keyword evidence="3" id="KW-1003">Cell membrane</keyword>
<dbReference type="InterPro" id="IPR000515">
    <property type="entry name" value="MetI-like"/>
</dbReference>
<evidence type="ECO:0000256" key="7">
    <source>
        <dbReference type="ARBA" id="ARBA00024202"/>
    </source>
</evidence>
<dbReference type="InterPro" id="IPR050366">
    <property type="entry name" value="BP-dependent_transpt_permease"/>
</dbReference>
<dbReference type="InterPro" id="IPR053385">
    <property type="entry name" value="ABC_transport_permease"/>
</dbReference>
<dbReference type="Pfam" id="PF12911">
    <property type="entry name" value="OppC_N"/>
    <property type="match status" value="1"/>
</dbReference>
<keyword evidence="4 8" id="KW-0812">Transmembrane</keyword>
<dbReference type="AlphaFoldDB" id="L9ZN45"/>
<keyword evidence="5 8" id="KW-1133">Transmembrane helix</keyword>
<dbReference type="GO" id="GO:0055085">
    <property type="term" value="P:transmembrane transport"/>
    <property type="evidence" value="ECO:0007669"/>
    <property type="project" value="InterPro"/>
</dbReference>
<dbReference type="InterPro" id="IPR035906">
    <property type="entry name" value="MetI-like_sf"/>
</dbReference>